<protein>
    <submittedName>
        <fullName evidence="2">SDR family oxidoreductase</fullName>
    </submittedName>
</protein>
<dbReference type="Gene3D" id="3.40.50.720">
    <property type="entry name" value="NAD(P)-binding Rossmann-like Domain"/>
    <property type="match status" value="1"/>
</dbReference>
<dbReference type="EMBL" id="CP038145">
    <property type="protein sequence ID" value="QBQ63179.1"/>
    <property type="molecule type" value="Genomic_DNA"/>
</dbReference>
<evidence type="ECO:0000259" key="1">
    <source>
        <dbReference type="Pfam" id="PF03446"/>
    </source>
</evidence>
<proteinExistence type="predicted"/>
<feature type="domain" description="6-phosphogluconate dehydrogenase NADP-binding" evidence="1">
    <location>
        <begin position="4"/>
        <end position="83"/>
    </location>
</feature>
<dbReference type="InterPro" id="IPR051783">
    <property type="entry name" value="NAD(P)-dependent_oxidoreduct"/>
</dbReference>
<dbReference type="AlphaFoldDB" id="A0A4P7CI36"/>
<dbReference type="GO" id="GO:0050661">
    <property type="term" value="F:NADP binding"/>
    <property type="evidence" value="ECO:0007669"/>
    <property type="project" value="InterPro"/>
</dbReference>
<dbReference type="PANTHER" id="PTHR48079:SF6">
    <property type="entry name" value="NAD(P)-BINDING DOMAIN-CONTAINING PROTEIN-RELATED"/>
    <property type="match status" value="1"/>
</dbReference>
<dbReference type="KEGG" id="aio:EXH44_02500"/>
<dbReference type="SUPFAM" id="SSF51735">
    <property type="entry name" value="NAD(P)-binding Rossmann-fold domains"/>
    <property type="match status" value="1"/>
</dbReference>
<name>A0A4P7CI36_9PAST</name>
<dbReference type="Pfam" id="PF03446">
    <property type="entry name" value="NAD_binding_2"/>
    <property type="match status" value="1"/>
</dbReference>
<evidence type="ECO:0000313" key="3">
    <source>
        <dbReference type="Proteomes" id="UP000294444"/>
    </source>
</evidence>
<gene>
    <name evidence="2" type="ORF">EXH44_02500</name>
</gene>
<keyword evidence="3" id="KW-1185">Reference proteome</keyword>
<dbReference type="PANTHER" id="PTHR48079">
    <property type="entry name" value="PROTEIN YEEZ"/>
    <property type="match status" value="1"/>
</dbReference>
<dbReference type="GO" id="GO:0004029">
    <property type="term" value="F:aldehyde dehydrogenase (NAD+) activity"/>
    <property type="evidence" value="ECO:0007669"/>
    <property type="project" value="TreeGrafter"/>
</dbReference>
<organism evidence="2 3">
    <name type="scientific">Actinobacillus indolicus</name>
    <dbReference type="NCBI Taxonomy" id="51049"/>
    <lineage>
        <taxon>Bacteria</taxon>
        <taxon>Pseudomonadati</taxon>
        <taxon>Pseudomonadota</taxon>
        <taxon>Gammaproteobacteria</taxon>
        <taxon>Pasteurellales</taxon>
        <taxon>Pasteurellaceae</taxon>
        <taxon>Actinobacillus</taxon>
    </lineage>
</organism>
<dbReference type="CDD" id="cd05266">
    <property type="entry name" value="SDR_a4"/>
    <property type="match status" value="1"/>
</dbReference>
<dbReference type="InterPro" id="IPR036291">
    <property type="entry name" value="NAD(P)-bd_dom_sf"/>
</dbReference>
<reference evidence="2 3" key="1">
    <citation type="submission" date="2019-03" db="EMBL/GenBank/DDBJ databases">
        <authorList>
            <person name="Che Y."/>
            <person name="Zhou L."/>
        </authorList>
    </citation>
    <scope>NUCLEOTIDE SEQUENCE [LARGE SCALE GENOMIC DNA]</scope>
    <source>
        <strain evidence="2 3">AIFJ1607</strain>
    </source>
</reference>
<evidence type="ECO:0000313" key="2">
    <source>
        <dbReference type="EMBL" id="QBQ63179.1"/>
    </source>
</evidence>
<dbReference type="RefSeq" id="WP_162856125.1">
    <property type="nucleotide sequence ID" value="NZ_CP038145.1"/>
</dbReference>
<dbReference type="Proteomes" id="UP000294444">
    <property type="component" value="Chromosome"/>
</dbReference>
<accession>A0A4P7CI36</accession>
<dbReference type="GO" id="GO:0005737">
    <property type="term" value="C:cytoplasm"/>
    <property type="evidence" value="ECO:0007669"/>
    <property type="project" value="TreeGrafter"/>
</dbReference>
<sequence>MNTVSIIGLGWLGLPLAHHLKTQGWEVSGTKRTALAVQQIQEEGIDCIQLDLSLSYIPSEILNSQRMIINIPPSRSEDNYIEGIKRLVSLGILQNLEHVIFISSTSVFPNTQGIFDEESPTEITSPTTQKLVEVEQWLLTLDIHCDILRLGGLIGKNRHPIHYLAGKSNLSGANQPVNLVHLNDCIRAIQLLLETPQKQRIYHLCSPLHPTRSEYYGEIAKQFQLTPPHFLPDNQPMKRIIAANKICQQLGFDYQYADIFKI</sequence>
<dbReference type="InterPro" id="IPR006115">
    <property type="entry name" value="6PGDH_NADP-bd"/>
</dbReference>